<name>A0ABS8B3G4_9ACTN</name>
<dbReference type="Proteomes" id="UP001199054">
    <property type="component" value="Unassembled WGS sequence"/>
</dbReference>
<protein>
    <submittedName>
        <fullName evidence="3">DUF4232 domain-containing protein</fullName>
    </submittedName>
</protein>
<dbReference type="Pfam" id="PF14016">
    <property type="entry name" value="DUF4232"/>
    <property type="match status" value="1"/>
</dbReference>
<evidence type="ECO:0000313" key="3">
    <source>
        <dbReference type="EMBL" id="MCB5179153.1"/>
    </source>
</evidence>
<keyword evidence="4" id="KW-1185">Reference proteome</keyword>
<organism evidence="3 4">
    <name type="scientific">Streptomyces antimicrobicus</name>
    <dbReference type="NCBI Taxonomy" id="2883108"/>
    <lineage>
        <taxon>Bacteria</taxon>
        <taxon>Bacillati</taxon>
        <taxon>Actinomycetota</taxon>
        <taxon>Actinomycetes</taxon>
        <taxon>Kitasatosporales</taxon>
        <taxon>Streptomycetaceae</taxon>
        <taxon>Streptomyces</taxon>
    </lineage>
</organism>
<dbReference type="EMBL" id="JAJAUY010000017">
    <property type="protein sequence ID" value="MCB5179153.1"/>
    <property type="molecule type" value="Genomic_DNA"/>
</dbReference>
<evidence type="ECO:0000313" key="4">
    <source>
        <dbReference type="Proteomes" id="UP001199054"/>
    </source>
</evidence>
<evidence type="ECO:0000259" key="2">
    <source>
        <dbReference type="Pfam" id="PF14016"/>
    </source>
</evidence>
<feature type="compositionally biased region" description="Low complexity" evidence="1">
    <location>
        <begin position="46"/>
        <end position="65"/>
    </location>
</feature>
<reference evidence="3 4" key="1">
    <citation type="submission" date="2021-10" db="EMBL/GenBank/DDBJ databases">
        <title>Streptomyces sp. strain SMC 277, a novel streptomycete isolated from soil.</title>
        <authorList>
            <person name="Chanama M."/>
        </authorList>
    </citation>
    <scope>NUCLEOTIDE SEQUENCE [LARGE SCALE GENOMIC DNA]</scope>
    <source>
        <strain evidence="3 4">SMC 277</strain>
    </source>
</reference>
<accession>A0ABS8B3G4</accession>
<feature type="region of interest" description="Disordered" evidence="1">
    <location>
        <begin position="46"/>
        <end position="84"/>
    </location>
</feature>
<dbReference type="InterPro" id="IPR025326">
    <property type="entry name" value="DUF4232"/>
</dbReference>
<gene>
    <name evidence="3" type="ORF">LG632_07090</name>
</gene>
<feature type="domain" description="DUF4232" evidence="2">
    <location>
        <begin position="78"/>
        <end position="216"/>
    </location>
</feature>
<evidence type="ECO:0000256" key="1">
    <source>
        <dbReference type="SAM" id="MobiDB-lite"/>
    </source>
</evidence>
<sequence>MISMVVRQGTRSGTGRRRRGRGSGRWLPGAALAGALAGLLAGCATEPAPERAPGPTAGAGAPSVPGAGGPDRARAEGCPDGGVRVSEGPGDAAMGLRVASVHLVNCGTGPYVLEGWPDVRLLDEAGAPVRVDIGHGSYGVAGGTRFDEPPRRVELGPGQQASFGLLWRHLVTDADVPAVEGRQLEIRPRPGAPRLSLVLTRPVDLGNTGRMGLGPWSEVPR</sequence>
<feature type="region of interest" description="Disordered" evidence="1">
    <location>
        <begin position="1"/>
        <end position="26"/>
    </location>
</feature>
<proteinExistence type="predicted"/>
<dbReference type="RefSeq" id="WP_226725971.1">
    <property type="nucleotide sequence ID" value="NZ_JAJAUY010000017.1"/>
</dbReference>
<comment type="caution">
    <text evidence="3">The sequence shown here is derived from an EMBL/GenBank/DDBJ whole genome shotgun (WGS) entry which is preliminary data.</text>
</comment>